<dbReference type="Proteomes" id="UP000186922">
    <property type="component" value="Unassembled WGS sequence"/>
</dbReference>
<dbReference type="AlphaFoldDB" id="A0A1D1US77"/>
<evidence type="ECO:0000313" key="2">
    <source>
        <dbReference type="Proteomes" id="UP000186922"/>
    </source>
</evidence>
<reference evidence="1 2" key="1">
    <citation type="journal article" date="2016" name="Nat. Commun.">
        <title>Extremotolerant tardigrade genome and improved radiotolerance of human cultured cells by tardigrade-unique protein.</title>
        <authorList>
            <person name="Hashimoto T."/>
            <person name="Horikawa D.D."/>
            <person name="Saito Y."/>
            <person name="Kuwahara H."/>
            <person name="Kozuka-Hata H."/>
            <person name="Shin-I T."/>
            <person name="Minakuchi Y."/>
            <person name="Ohishi K."/>
            <person name="Motoyama A."/>
            <person name="Aizu T."/>
            <person name="Enomoto A."/>
            <person name="Kondo K."/>
            <person name="Tanaka S."/>
            <person name="Hara Y."/>
            <person name="Koshikawa S."/>
            <person name="Sagara H."/>
            <person name="Miura T."/>
            <person name="Yokobori S."/>
            <person name="Miyagawa K."/>
            <person name="Suzuki Y."/>
            <person name="Kubo T."/>
            <person name="Oyama M."/>
            <person name="Kohara Y."/>
            <person name="Fujiyama A."/>
            <person name="Arakawa K."/>
            <person name="Katayama T."/>
            <person name="Toyoda A."/>
            <person name="Kunieda T."/>
        </authorList>
    </citation>
    <scope>NUCLEOTIDE SEQUENCE [LARGE SCALE GENOMIC DNA]</scope>
    <source>
        <strain evidence="1 2">YOKOZUNA-1</strain>
    </source>
</reference>
<evidence type="ECO:0000313" key="1">
    <source>
        <dbReference type="EMBL" id="GAU92546.1"/>
    </source>
</evidence>
<organism evidence="1 2">
    <name type="scientific">Ramazzottius varieornatus</name>
    <name type="common">Water bear</name>
    <name type="synonym">Tardigrade</name>
    <dbReference type="NCBI Taxonomy" id="947166"/>
    <lineage>
        <taxon>Eukaryota</taxon>
        <taxon>Metazoa</taxon>
        <taxon>Ecdysozoa</taxon>
        <taxon>Tardigrada</taxon>
        <taxon>Eutardigrada</taxon>
        <taxon>Parachela</taxon>
        <taxon>Hypsibioidea</taxon>
        <taxon>Ramazzottiidae</taxon>
        <taxon>Ramazzottius</taxon>
    </lineage>
</organism>
<gene>
    <name evidence="1" type="primary">RvY_04614</name>
    <name evidence="1" type="synonym">RvY_04614.2</name>
    <name evidence="1" type="ORF">RvY_04614-2</name>
</gene>
<proteinExistence type="predicted"/>
<name>A0A1D1US77_RAMVA</name>
<comment type="caution">
    <text evidence="1">The sequence shown here is derived from an EMBL/GenBank/DDBJ whole genome shotgun (WGS) entry which is preliminary data.</text>
</comment>
<accession>A0A1D1US77</accession>
<sequence length="77" mass="8983">MRRLGGTMLHAHRHQDFDKAPVRLAYPPYLMISVSSKSLFDRCRAVAAPTARIMGRWWVRFAKRRIELSNPLFISNL</sequence>
<keyword evidence="2" id="KW-1185">Reference proteome</keyword>
<protein>
    <submittedName>
        <fullName evidence="1">Uncharacterized protein</fullName>
    </submittedName>
</protein>
<dbReference type="EMBL" id="BDGG01000002">
    <property type="protein sequence ID" value="GAU92546.1"/>
    <property type="molecule type" value="Genomic_DNA"/>
</dbReference>